<dbReference type="PANTHER" id="PTHR30408">
    <property type="entry name" value="TYPE-1 RESTRICTION ENZYME ECOKI SPECIFICITY PROTEIN"/>
    <property type="match status" value="1"/>
</dbReference>
<comment type="similarity">
    <text evidence="1">Belongs to the type-I restriction system S methylase family.</text>
</comment>
<dbReference type="InterPro" id="IPR044946">
    <property type="entry name" value="Restrct_endonuc_typeI_TRD_sf"/>
</dbReference>
<sequence length="408" mass="45925">MADNNNNKILNVPPLRFPEFTGEWSSQSLTDFMSFKNGMNPDAKRFGRGTKFISVMDILNNQYILYDNIRASVELQDGDIETYGVDYGDILFQRSSETLEDVGRANVYLDSKPAIFGGFVIRGKSKGNYNPLFFRYLLASPTARKRIIVKGAGAQHFNIGQDGLSKVSLDVPSLQEQEKIGKLLQCVDARIATQNKIIEKLQSLIKGLTHKAAEIGLKKGSWEKALLSTVLIERKELNSNFYTVHSVSVSEGVINQIDYLGRSFAAKDTSNYHVAHKGDIIYTKSPTGNFPYGIVKQSYIDEPVAISPLYGVYSPVSFELGVYIHYYFMSAVSATNYLYPLIQKGAKNTINISNQRFLENRIALPLKQTDIYNIARVLITIQKKLDIEKCAMDSLTKQRSYLLQQLFI</sequence>
<dbReference type="SUPFAM" id="SSF116734">
    <property type="entry name" value="DNA methylase specificity domain"/>
    <property type="match status" value="2"/>
</dbReference>
<reference evidence="5" key="1">
    <citation type="submission" date="2019-11" db="EMBL/GenBank/DDBJ databases">
        <authorList>
            <person name="Feng L."/>
        </authorList>
    </citation>
    <scope>NUCLEOTIDE SEQUENCE</scope>
    <source>
        <strain evidence="5">PclaraLFYP37</strain>
    </source>
</reference>
<dbReference type="EMBL" id="CACRUT010000016">
    <property type="protein sequence ID" value="VYU45250.1"/>
    <property type="molecule type" value="Genomic_DNA"/>
</dbReference>
<dbReference type="InterPro" id="IPR052021">
    <property type="entry name" value="Type-I_RS_S_subunit"/>
</dbReference>
<dbReference type="RefSeq" id="WP_412990713.1">
    <property type="nucleotide sequence ID" value="NZ_CACRUT010000016.1"/>
</dbReference>
<dbReference type="AlphaFoldDB" id="A0A6N3EZM6"/>
<dbReference type="Pfam" id="PF01420">
    <property type="entry name" value="Methylase_S"/>
    <property type="match status" value="1"/>
</dbReference>
<organism evidence="5">
    <name type="scientific">Paraprevotella clara</name>
    <dbReference type="NCBI Taxonomy" id="454154"/>
    <lineage>
        <taxon>Bacteria</taxon>
        <taxon>Pseudomonadati</taxon>
        <taxon>Bacteroidota</taxon>
        <taxon>Bacteroidia</taxon>
        <taxon>Bacteroidales</taxon>
        <taxon>Prevotellaceae</taxon>
        <taxon>Paraprevotella</taxon>
    </lineage>
</organism>
<dbReference type="CDD" id="cd17517">
    <property type="entry name" value="RMtype1_S_EcoKI_StySPI-TRD2-CR2_like"/>
    <property type="match status" value="1"/>
</dbReference>
<name>A0A6N3EZM6_9BACT</name>
<evidence type="ECO:0000313" key="5">
    <source>
        <dbReference type="EMBL" id="VYU45250.1"/>
    </source>
</evidence>
<evidence type="ECO:0000259" key="4">
    <source>
        <dbReference type="Pfam" id="PF01420"/>
    </source>
</evidence>
<gene>
    <name evidence="5" type="ORF">PCLFYP37_02952</name>
</gene>
<accession>A0A6N3EZM6</accession>
<feature type="domain" description="Type I restriction modification DNA specificity" evidence="4">
    <location>
        <begin position="23"/>
        <end position="202"/>
    </location>
</feature>
<dbReference type="PANTHER" id="PTHR30408:SF13">
    <property type="entry name" value="TYPE I RESTRICTION ENZYME HINDI SPECIFICITY SUBUNIT"/>
    <property type="match status" value="1"/>
</dbReference>
<keyword evidence="3" id="KW-0238">DNA-binding</keyword>
<keyword evidence="2" id="KW-0680">Restriction system</keyword>
<evidence type="ECO:0000256" key="2">
    <source>
        <dbReference type="ARBA" id="ARBA00022747"/>
    </source>
</evidence>
<dbReference type="InterPro" id="IPR000055">
    <property type="entry name" value="Restrct_endonuc_typeI_TRD"/>
</dbReference>
<evidence type="ECO:0000256" key="3">
    <source>
        <dbReference type="ARBA" id="ARBA00023125"/>
    </source>
</evidence>
<protein>
    <submittedName>
        <fullName evidence="5">EcoKI restriction-modification system protein HsdS</fullName>
    </submittedName>
</protein>
<proteinExistence type="inferred from homology"/>
<dbReference type="GO" id="GO:0003677">
    <property type="term" value="F:DNA binding"/>
    <property type="evidence" value="ECO:0007669"/>
    <property type="project" value="UniProtKB-KW"/>
</dbReference>
<dbReference type="Gene3D" id="3.90.220.20">
    <property type="entry name" value="DNA methylase specificity domains"/>
    <property type="match status" value="2"/>
</dbReference>
<dbReference type="GO" id="GO:0009307">
    <property type="term" value="P:DNA restriction-modification system"/>
    <property type="evidence" value="ECO:0007669"/>
    <property type="project" value="UniProtKB-KW"/>
</dbReference>
<evidence type="ECO:0000256" key="1">
    <source>
        <dbReference type="ARBA" id="ARBA00010923"/>
    </source>
</evidence>